<sequence>MAPARVVLVRASAASGVVRERVHARGLQRDGAKLAAWDEFWARYGDMPCLWRGVDRQIEIRTDAPELDLTSLDAVAGTLAP</sequence>
<dbReference type="EMBL" id="BSUK01000001">
    <property type="protein sequence ID" value="GMA22561.1"/>
    <property type="molecule type" value="Genomic_DNA"/>
</dbReference>
<organism evidence="1 2">
    <name type="scientific">Luteimicrobium album</name>
    <dbReference type="NCBI Taxonomy" id="1054550"/>
    <lineage>
        <taxon>Bacteria</taxon>
        <taxon>Bacillati</taxon>
        <taxon>Actinomycetota</taxon>
        <taxon>Actinomycetes</taxon>
        <taxon>Micrococcales</taxon>
        <taxon>Luteimicrobium</taxon>
    </lineage>
</organism>
<proteinExistence type="predicted"/>
<accession>A0ABQ6HX25</accession>
<name>A0ABQ6HX25_9MICO</name>
<dbReference type="Proteomes" id="UP001157091">
    <property type="component" value="Unassembled WGS sequence"/>
</dbReference>
<evidence type="ECO:0000313" key="2">
    <source>
        <dbReference type="Proteomes" id="UP001157091"/>
    </source>
</evidence>
<keyword evidence="2" id="KW-1185">Reference proteome</keyword>
<protein>
    <submittedName>
        <fullName evidence="1">Uncharacterized protein</fullName>
    </submittedName>
</protein>
<gene>
    <name evidence="1" type="ORF">GCM10025864_03200</name>
</gene>
<dbReference type="RefSeq" id="WP_284291645.1">
    <property type="nucleotide sequence ID" value="NZ_BSUK01000001.1"/>
</dbReference>
<evidence type="ECO:0000313" key="1">
    <source>
        <dbReference type="EMBL" id="GMA22561.1"/>
    </source>
</evidence>
<comment type="caution">
    <text evidence="1">The sequence shown here is derived from an EMBL/GenBank/DDBJ whole genome shotgun (WGS) entry which is preliminary data.</text>
</comment>
<reference evidence="2" key="1">
    <citation type="journal article" date="2019" name="Int. J. Syst. Evol. Microbiol.">
        <title>The Global Catalogue of Microorganisms (GCM) 10K type strain sequencing project: providing services to taxonomists for standard genome sequencing and annotation.</title>
        <authorList>
            <consortium name="The Broad Institute Genomics Platform"/>
            <consortium name="The Broad Institute Genome Sequencing Center for Infectious Disease"/>
            <person name="Wu L."/>
            <person name="Ma J."/>
        </authorList>
    </citation>
    <scope>NUCLEOTIDE SEQUENCE [LARGE SCALE GENOMIC DNA]</scope>
    <source>
        <strain evidence="2">NBRC 106348</strain>
    </source>
</reference>